<name>A0A2W5SWF1_9CORY</name>
<dbReference type="SUPFAM" id="SSF52833">
    <property type="entry name" value="Thioredoxin-like"/>
    <property type="match status" value="1"/>
</dbReference>
<keyword evidence="1" id="KW-0472">Membrane</keyword>
<dbReference type="Pfam" id="PF13462">
    <property type="entry name" value="Thioredoxin_4"/>
    <property type="match status" value="1"/>
</dbReference>
<evidence type="ECO:0000256" key="1">
    <source>
        <dbReference type="SAM" id="Phobius"/>
    </source>
</evidence>
<accession>A0A2W5SWF1</accession>
<sequence length="260" mass="28356">MRTSMGSNKIKAPNEKNNGFIWAIAVIVIIIAVVIGFVIINDKNNSSSSRGAKDQADVTADFTLDGSTANFKNSEAKSDVPTVDLYDDLTCPHCADLESSTGSSLLEAVNQGKLNLNIRTMNFLDKSQSGKLDEQGPATKALTALYAVAKSGDGKLYWNYRASLFEDQKNFYGSWGYDDFADRAKDMGASKGVVKDIKDAKYHKGALKMAEDNEKKLAKEGDGQVSSPRVFVNGKELKLKSSDQNTFEDWVPQAETGKVE</sequence>
<proteinExistence type="predicted"/>
<dbReference type="InterPro" id="IPR036249">
    <property type="entry name" value="Thioredoxin-like_sf"/>
</dbReference>
<dbReference type="InterPro" id="IPR012336">
    <property type="entry name" value="Thioredoxin-like_fold"/>
</dbReference>
<feature type="transmembrane region" description="Helical" evidence="1">
    <location>
        <begin position="20"/>
        <end position="40"/>
    </location>
</feature>
<evidence type="ECO:0000259" key="2">
    <source>
        <dbReference type="Pfam" id="PF13462"/>
    </source>
</evidence>
<evidence type="ECO:0000313" key="3">
    <source>
        <dbReference type="EMBL" id="PZR03645.1"/>
    </source>
</evidence>
<gene>
    <name evidence="3" type="ORF">DI525_09370</name>
</gene>
<organism evidence="3 4">
    <name type="scientific">Corynebacterium kroppenstedtii</name>
    <dbReference type="NCBI Taxonomy" id="161879"/>
    <lineage>
        <taxon>Bacteria</taxon>
        <taxon>Bacillati</taxon>
        <taxon>Actinomycetota</taxon>
        <taxon>Actinomycetes</taxon>
        <taxon>Mycobacteriales</taxon>
        <taxon>Corynebacteriaceae</taxon>
        <taxon>Corynebacterium</taxon>
    </lineage>
</organism>
<dbReference type="CDD" id="cd02972">
    <property type="entry name" value="DsbA_family"/>
    <property type="match status" value="1"/>
</dbReference>
<dbReference type="AlphaFoldDB" id="A0A2W5SWF1"/>
<keyword evidence="1" id="KW-1133">Transmembrane helix</keyword>
<protein>
    <recommendedName>
        <fullName evidence="2">Thioredoxin-like fold domain-containing protein</fullName>
    </recommendedName>
</protein>
<evidence type="ECO:0000313" key="4">
    <source>
        <dbReference type="Proteomes" id="UP000249432"/>
    </source>
</evidence>
<feature type="domain" description="Thioredoxin-like fold" evidence="2">
    <location>
        <begin position="82"/>
        <end position="240"/>
    </location>
</feature>
<keyword evidence="1" id="KW-0812">Transmembrane</keyword>
<dbReference type="Gene3D" id="3.40.30.10">
    <property type="entry name" value="Glutaredoxin"/>
    <property type="match status" value="1"/>
</dbReference>
<dbReference type="Proteomes" id="UP000249432">
    <property type="component" value="Unassembled WGS sequence"/>
</dbReference>
<comment type="caution">
    <text evidence="3">The sequence shown here is derived from an EMBL/GenBank/DDBJ whole genome shotgun (WGS) entry which is preliminary data.</text>
</comment>
<dbReference type="EMBL" id="QFRA01000032">
    <property type="protein sequence ID" value="PZR03645.1"/>
    <property type="molecule type" value="Genomic_DNA"/>
</dbReference>
<reference evidence="3 4" key="1">
    <citation type="submission" date="2017-08" db="EMBL/GenBank/DDBJ databases">
        <title>Infants hospitalized years apart are colonized by the same room-sourced microbial strains.</title>
        <authorList>
            <person name="Brooks B."/>
            <person name="Olm M.R."/>
            <person name="Firek B.A."/>
            <person name="Baker R."/>
            <person name="Thomas B.C."/>
            <person name="Morowitz M.J."/>
            <person name="Banfield J.F."/>
        </authorList>
    </citation>
    <scope>NUCLEOTIDE SEQUENCE [LARGE SCALE GENOMIC DNA]</scope>
    <source>
        <strain evidence="3">S2_003_000_R1_3</strain>
    </source>
</reference>